<dbReference type="RefSeq" id="XP_033396490.1">
    <property type="nucleotide sequence ID" value="XM_033546774.1"/>
</dbReference>
<keyword evidence="1" id="KW-0732">Signal</keyword>
<proteinExistence type="predicted"/>
<name>A0A6A6BCZ7_9PEZI</name>
<evidence type="ECO:0000313" key="2">
    <source>
        <dbReference type="EMBL" id="KAF2140777.1"/>
    </source>
</evidence>
<protein>
    <submittedName>
        <fullName evidence="2">Uncharacterized protein</fullName>
    </submittedName>
</protein>
<feature type="chain" id="PRO_5025338738" evidence="1">
    <location>
        <begin position="21"/>
        <end position="140"/>
    </location>
</feature>
<reference evidence="2" key="1">
    <citation type="journal article" date="2020" name="Stud. Mycol.">
        <title>101 Dothideomycetes genomes: a test case for predicting lifestyles and emergence of pathogens.</title>
        <authorList>
            <person name="Haridas S."/>
            <person name="Albert R."/>
            <person name="Binder M."/>
            <person name="Bloem J."/>
            <person name="Labutti K."/>
            <person name="Salamov A."/>
            <person name="Andreopoulos B."/>
            <person name="Baker S."/>
            <person name="Barry K."/>
            <person name="Bills G."/>
            <person name="Bluhm B."/>
            <person name="Cannon C."/>
            <person name="Castanera R."/>
            <person name="Culley D."/>
            <person name="Daum C."/>
            <person name="Ezra D."/>
            <person name="Gonzalez J."/>
            <person name="Henrissat B."/>
            <person name="Kuo A."/>
            <person name="Liang C."/>
            <person name="Lipzen A."/>
            <person name="Lutzoni F."/>
            <person name="Magnuson J."/>
            <person name="Mondo S."/>
            <person name="Nolan M."/>
            <person name="Ohm R."/>
            <person name="Pangilinan J."/>
            <person name="Park H.-J."/>
            <person name="Ramirez L."/>
            <person name="Alfaro M."/>
            <person name="Sun H."/>
            <person name="Tritt A."/>
            <person name="Yoshinaga Y."/>
            <person name="Zwiers L.-H."/>
            <person name="Turgeon B."/>
            <person name="Goodwin S."/>
            <person name="Spatafora J."/>
            <person name="Crous P."/>
            <person name="Grigoriev I."/>
        </authorList>
    </citation>
    <scope>NUCLEOTIDE SEQUENCE</scope>
    <source>
        <strain evidence="2">CBS 121167</strain>
    </source>
</reference>
<gene>
    <name evidence="2" type="ORF">K452DRAFT_51103</name>
</gene>
<evidence type="ECO:0000256" key="1">
    <source>
        <dbReference type="SAM" id="SignalP"/>
    </source>
</evidence>
<dbReference type="GeneID" id="54304281"/>
<evidence type="ECO:0000313" key="3">
    <source>
        <dbReference type="Proteomes" id="UP000799438"/>
    </source>
</evidence>
<dbReference type="AlphaFoldDB" id="A0A6A6BCZ7"/>
<organism evidence="2 3">
    <name type="scientific">Aplosporella prunicola CBS 121167</name>
    <dbReference type="NCBI Taxonomy" id="1176127"/>
    <lineage>
        <taxon>Eukaryota</taxon>
        <taxon>Fungi</taxon>
        <taxon>Dikarya</taxon>
        <taxon>Ascomycota</taxon>
        <taxon>Pezizomycotina</taxon>
        <taxon>Dothideomycetes</taxon>
        <taxon>Dothideomycetes incertae sedis</taxon>
        <taxon>Botryosphaeriales</taxon>
        <taxon>Aplosporellaceae</taxon>
        <taxon>Aplosporella</taxon>
    </lineage>
</organism>
<accession>A0A6A6BCZ7</accession>
<keyword evidence="3" id="KW-1185">Reference proteome</keyword>
<feature type="signal peptide" evidence="1">
    <location>
        <begin position="1"/>
        <end position="20"/>
    </location>
</feature>
<dbReference type="Proteomes" id="UP000799438">
    <property type="component" value="Unassembled WGS sequence"/>
</dbReference>
<dbReference type="EMBL" id="ML995489">
    <property type="protein sequence ID" value="KAF2140777.1"/>
    <property type="molecule type" value="Genomic_DNA"/>
</dbReference>
<sequence length="140" mass="16030">MAGMIRSPFLFLGLLMTTLAFYRLSHDCTSFTTIPDSHDCTSFTRLYPIPTTARALHDCTNFTRLHPIPHNDTCVSPCLLATKQAQLTVYPIPSLNFEQLSTLSSLTHARRHNHRKHHSRRTLIKIQKKKKKTPFPKCIS</sequence>